<evidence type="ECO:0000256" key="1">
    <source>
        <dbReference type="SAM" id="MobiDB-lite"/>
    </source>
</evidence>
<sequence length="605" mass="67023">MIGKAYLLVPLALTVGFACGFGSRHFHESPPQESTATQAASAPGTGGQTSSGVPIKSRSTDTVESLLGLDDHSLYQRLALWLLDADETGIRAFFERYQNLPEADEDVLKLLFARWTKVDPAGAIRAATATYLEGLAWWAWTLNDPELAVREVPEDFFDEVMQALARFHPERVEAALAAHPEFSIRSDREEIARELAASDPGAALQLLREHDGESENEVIEEWTRQDPHAALAWLEEHPDRTDGSFEEGFLEALEKEHPELLAELAARARSGKLKWELEGAAFRHLVKEDPAAALAMAEATESLRVKAERLAALGREAIAADPQQALARFAEVFQTLPDAADRTAYVRFADDSDNGGDGGDAIAGLDDFVEELVATDALAAMDTAVRHGTEMAKVVADEWSSEDVDGLSTWLLEQPPGPIRDQGVNSVVHKLANSSDFAAAIRWESEISGADARSEARRKILTWWVPEEPDAAKAWLESADPSEWHGRYRWKSSRSIRVWIAPATEASSRQRPLFVSGLTRSVPGRARFRQDPKVGPAALPLVQGFARGAPRTMTAPQSDALPRWKPLRLSRRFRRRGRDKSPGTCWGRRRAKFHRSSRRRWPSIS</sequence>
<dbReference type="Proteomes" id="UP001320876">
    <property type="component" value="Unassembled WGS sequence"/>
</dbReference>
<protein>
    <recommendedName>
        <fullName evidence="4">HEAT repeat domain-containing protein</fullName>
    </recommendedName>
</protein>
<dbReference type="PROSITE" id="PS51257">
    <property type="entry name" value="PROKAR_LIPOPROTEIN"/>
    <property type="match status" value="1"/>
</dbReference>
<feature type="compositionally biased region" description="Polar residues" evidence="1">
    <location>
        <begin position="31"/>
        <end position="40"/>
    </location>
</feature>
<reference evidence="2 3" key="1">
    <citation type="submission" date="2022-10" db="EMBL/GenBank/DDBJ databases">
        <title>Luteolibacter arcticus strain CCTCC AB 2014275, whole genome shotgun sequencing project.</title>
        <authorList>
            <person name="Zhao G."/>
            <person name="Shen L."/>
        </authorList>
    </citation>
    <scope>NUCLEOTIDE SEQUENCE [LARGE SCALE GENOMIC DNA]</scope>
    <source>
        <strain evidence="2 3">CCTCC AB 2014275</strain>
    </source>
</reference>
<evidence type="ECO:0000313" key="3">
    <source>
        <dbReference type="Proteomes" id="UP001320876"/>
    </source>
</evidence>
<evidence type="ECO:0000313" key="2">
    <source>
        <dbReference type="EMBL" id="MCW1922109.1"/>
    </source>
</evidence>
<feature type="region of interest" description="Disordered" evidence="1">
    <location>
        <begin position="28"/>
        <end position="57"/>
    </location>
</feature>
<feature type="region of interest" description="Disordered" evidence="1">
    <location>
        <begin position="572"/>
        <end position="605"/>
    </location>
</feature>
<proteinExistence type="predicted"/>
<organism evidence="2 3">
    <name type="scientific">Luteolibacter arcticus</name>
    <dbReference type="NCBI Taxonomy" id="1581411"/>
    <lineage>
        <taxon>Bacteria</taxon>
        <taxon>Pseudomonadati</taxon>
        <taxon>Verrucomicrobiota</taxon>
        <taxon>Verrucomicrobiia</taxon>
        <taxon>Verrucomicrobiales</taxon>
        <taxon>Verrucomicrobiaceae</taxon>
        <taxon>Luteolibacter</taxon>
    </lineage>
</organism>
<feature type="compositionally biased region" description="Basic residues" evidence="1">
    <location>
        <begin position="587"/>
        <end position="605"/>
    </location>
</feature>
<name>A0ABT3GES6_9BACT</name>
<dbReference type="RefSeq" id="WP_264486219.1">
    <property type="nucleotide sequence ID" value="NZ_JAPDDT010000002.1"/>
</dbReference>
<dbReference type="EMBL" id="JAPDDT010000002">
    <property type="protein sequence ID" value="MCW1922109.1"/>
    <property type="molecule type" value="Genomic_DNA"/>
</dbReference>
<evidence type="ECO:0008006" key="4">
    <source>
        <dbReference type="Google" id="ProtNLM"/>
    </source>
</evidence>
<accession>A0ABT3GES6</accession>
<keyword evidence="3" id="KW-1185">Reference proteome</keyword>
<gene>
    <name evidence="2" type="ORF">OKA05_06060</name>
</gene>
<comment type="caution">
    <text evidence="2">The sequence shown here is derived from an EMBL/GenBank/DDBJ whole genome shotgun (WGS) entry which is preliminary data.</text>
</comment>